<dbReference type="PaxDb" id="8030-ENSSSAP00000024269"/>
<dbReference type="Proteomes" id="UP001652741">
    <property type="component" value="Chromosome ssa17"/>
</dbReference>
<proteinExistence type="evidence at transcript level"/>
<reference evidence="1" key="1">
    <citation type="submission" date="2008-10" db="EMBL/GenBank/DDBJ databases">
        <authorList>
            <consortium name="cGRASP (B.F. Koop &amp; W.S. Davidson)"/>
            <person name="Leong J."/>
            <person name="von Schalburg K."/>
            <person name="Cooper G."/>
            <person name="Moore R."/>
            <person name="Holt R."/>
            <person name="Davidson W.S."/>
            <person name="Koop B.F."/>
        </authorList>
    </citation>
    <scope>NUCLEOTIDE SEQUENCE</scope>
    <source>
        <tissue evidence="1">Head kidney</tissue>
    </source>
</reference>
<reference evidence="1 3" key="2">
    <citation type="journal article" date="2010" name="BMC Genomics">
        <title>Salmo salar and Esox lucius full-length cDNA sequences reveal changes in evolutionary pressures on a post-tetraploidization genome.</title>
        <authorList>
            <person name="Leong J.S."/>
            <person name="Jantzen S.G."/>
            <person name="von Schalburg K.R."/>
            <person name="Cooper G.A."/>
            <person name="Messmer A.M."/>
            <person name="Liao N.Y."/>
            <person name="Munro S."/>
            <person name="Moore R."/>
            <person name="Holt R.A."/>
            <person name="Jones S.J."/>
            <person name="Davidson W.S."/>
            <person name="Koop B.F."/>
        </authorList>
    </citation>
    <scope>NUCLEOTIDE SEQUENCE</scope>
    <source>
        <tissue evidence="1">Head kidney</tissue>
    </source>
</reference>
<dbReference type="GeneID" id="100195563"/>
<dbReference type="AlphaFoldDB" id="B5X5H8"/>
<dbReference type="RefSeq" id="NP_001134064.1">
    <property type="nucleotide sequence ID" value="NM_001140592.1"/>
</dbReference>
<dbReference type="EMBL" id="BT046297">
    <property type="protein sequence ID" value="ACI66098.1"/>
    <property type="molecule type" value="mRNA"/>
</dbReference>
<evidence type="ECO:0000313" key="3">
    <source>
        <dbReference type="RefSeq" id="NP_001134064.1"/>
    </source>
</evidence>
<evidence type="ECO:0000313" key="1">
    <source>
        <dbReference type="EMBL" id="ACI66098.1"/>
    </source>
</evidence>
<sequence length="59" mass="6930">MSRGAMQPSQQKLAEKFTILNDRGIGMLTRIYNIKKVTKICRCYILKFINVYIHLSILR</sequence>
<dbReference type="InterPro" id="IPR019137">
    <property type="entry name" value="Nck-associated_protein-1"/>
</dbReference>
<gene>
    <name evidence="1" type="primary">NCKP1</name>
    <name evidence="3" type="synonym">nckp1</name>
</gene>
<dbReference type="STRING" id="8030.ENSSSAP00000024269"/>
<reference evidence="1" key="3">
    <citation type="submission" date="2010-08" db="EMBL/GenBank/DDBJ databases">
        <authorList>
            <consortium name="cGRASP (B.F. Koop &amp; W.S. Davidson)"/>
        </authorList>
    </citation>
    <scope>NUCLEOTIDE SEQUENCE</scope>
    <source>
        <tissue evidence="1">Head kidney</tissue>
    </source>
</reference>
<keyword evidence="2" id="KW-1185">Reference proteome</keyword>
<dbReference type="Pfam" id="PF09735">
    <property type="entry name" value="Nckap1"/>
    <property type="match status" value="1"/>
</dbReference>
<dbReference type="KEGG" id="sasa:100195563"/>
<dbReference type="OrthoDB" id="8915422at2759"/>
<name>B5X5H8_SALSA</name>
<reference evidence="3" key="4">
    <citation type="submission" date="2025-04" db="UniProtKB">
        <authorList>
            <consortium name="RefSeq"/>
        </authorList>
    </citation>
    <scope>IDENTIFICATION</scope>
</reference>
<dbReference type="CTD" id="100195563"/>
<evidence type="ECO:0000313" key="2">
    <source>
        <dbReference type="Proteomes" id="UP001652741"/>
    </source>
</evidence>
<organism evidence="1">
    <name type="scientific">Salmo salar</name>
    <name type="common">Atlantic salmon</name>
    <dbReference type="NCBI Taxonomy" id="8030"/>
    <lineage>
        <taxon>Eukaryota</taxon>
        <taxon>Metazoa</taxon>
        <taxon>Chordata</taxon>
        <taxon>Craniata</taxon>
        <taxon>Vertebrata</taxon>
        <taxon>Euteleostomi</taxon>
        <taxon>Actinopterygii</taxon>
        <taxon>Neopterygii</taxon>
        <taxon>Teleostei</taxon>
        <taxon>Protacanthopterygii</taxon>
        <taxon>Salmoniformes</taxon>
        <taxon>Salmonidae</taxon>
        <taxon>Salmoninae</taxon>
        <taxon>Salmo</taxon>
    </lineage>
</organism>
<protein>
    <submittedName>
        <fullName evidence="1 3">Nck-associated protein 1</fullName>
    </submittedName>
</protein>
<accession>B5X5H8</accession>